<gene>
    <name evidence="4" type="ORF">G4L40_11945</name>
</gene>
<dbReference type="SUPFAM" id="SSF52172">
    <property type="entry name" value="CheY-like"/>
    <property type="match status" value="1"/>
</dbReference>
<dbReference type="InterPro" id="IPR007492">
    <property type="entry name" value="LytTR_DNA-bd_dom"/>
</dbReference>
<dbReference type="PANTHER" id="PTHR37299:SF1">
    <property type="entry name" value="STAGE 0 SPORULATION PROTEIN A HOMOLOG"/>
    <property type="match status" value="1"/>
</dbReference>
<accession>A0ABX0IEC6</accession>
<dbReference type="CDD" id="cd17534">
    <property type="entry name" value="REC_DC-like"/>
    <property type="match status" value="1"/>
</dbReference>
<dbReference type="Pfam" id="PF00072">
    <property type="entry name" value="Response_reg"/>
    <property type="match status" value="1"/>
</dbReference>
<evidence type="ECO:0000313" key="5">
    <source>
        <dbReference type="Proteomes" id="UP000761423"/>
    </source>
</evidence>
<dbReference type="Proteomes" id="UP000761423">
    <property type="component" value="Unassembled WGS sequence"/>
</dbReference>
<dbReference type="Gene3D" id="3.40.50.2300">
    <property type="match status" value="1"/>
</dbReference>
<dbReference type="PROSITE" id="PS50930">
    <property type="entry name" value="HTH_LYTTR"/>
    <property type="match status" value="1"/>
</dbReference>
<evidence type="ECO:0000259" key="2">
    <source>
        <dbReference type="PROSITE" id="PS50110"/>
    </source>
</evidence>
<keyword evidence="1" id="KW-0597">Phosphoprotein</keyword>
<dbReference type="EMBL" id="JAAJBV010000011">
    <property type="protein sequence ID" value="NHM05419.1"/>
    <property type="molecule type" value="Genomic_DNA"/>
</dbReference>
<dbReference type="PANTHER" id="PTHR37299">
    <property type="entry name" value="TRANSCRIPTIONAL REGULATOR-RELATED"/>
    <property type="match status" value="1"/>
</dbReference>
<dbReference type="InterPro" id="IPR046947">
    <property type="entry name" value="LytR-like"/>
</dbReference>
<dbReference type="RefSeq" id="WP_166237437.1">
    <property type="nucleotide sequence ID" value="NZ_JAAJBV010000011.1"/>
</dbReference>
<dbReference type="Pfam" id="PF04397">
    <property type="entry name" value="LytTR"/>
    <property type="match status" value="1"/>
</dbReference>
<dbReference type="InterPro" id="IPR001789">
    <property type="entry name" value="Sig_transdc_resp-reg_receiver"/>
</dbReference>
<feature type="domain" description="HTH LytTR-type" evidence="3">
    <location>
        <begin position="144"/>
        <end position="242"/>
    </location>
</feature>
<keyword evidence="5" id="KW-1185">Reference proteome</keyword>
<feature type="modified residue" description="4-aspartylphosphate" evidence="1">
    <location>
        <position position="53"/>
    </location>
</feature>
<sequence>MVQIVIVEDELIIAEDVSNMLTRKGYEVMGIAMDYDEAIAILKVNKPDLILLDINLNSKKDGIDLANTINEFYGIPFIFTTSYSDSATLERAKKSNPINYLVKPFKEEQLFTAIEIALHKLANQDKKEVETTKSDEALVIKDALFIKDKFKYTKLIINEILWIKSDGNYLEIQTTQKEELIRATLSNFIERLKSDTFFRTHKSYIINLDFLTKIETNCVYIQNTKIPISKNYHDELVKKLNIL</sequence>
<reference evidence="4 5" key="1">
    <citation type="submission" date="2020-02" db="EMBL/GenBank/DDBJ databases">
        <authorList>
            <person name="Chen W.-M."/>
        </authorList>
    </citation>
    <scope>NUCLEOTIDE SEQUENCE [LARGE SCALE GENOMIC DNA]</scope>
    <source>
        <strain evidence="4 5">TWA-26</strain>
    </source>
</reference>
<proteinExistence type="predicted"/>
<evidence type="ECO:0000259" key="3">
    <source>
        <dbReference type="PROSITE" id="PS50930"/>
    </source>
</evidence>
<dbReference type="PROSITE" id="PS50110">
    <property type="entry name" value="RESPONSE_REGULATORY"/>
    <property type="match status" value="1"/>
</dbReference>
<feature type="domain" description="Response regulatory" evidence="2">
    <location>
        <begin position="3"/>
        <end position="118"/>
    </location>
</feature>
<dbReference type="Gene3D" id="2.40.50.1020">
    <property type="entry name" value="LytTr DNA-binding domain"/>
    <property type="match status" value="1"/>
</dbReference>
<evidence type="ECO:0000256" key="1">
    <source>
        <dbReference type="PROSITE-ProRule" id="PRU00169"/>
    </source>
</evidence>
<dbReference type="SMART" id="SM00448">
    <property type="entry name" value="REC"/>
    <property type="match status" value="1"/>
</dbReference>
<organism evidence="4 5">
    <name type="scientific">Flavobacterium celericrescens</name>
    <dbReference type="NCBI Taxonomy" id="2709780"/>
    <lineage>
        <taxon>Bacteria</taxon>
        <taxon>Pseudomonadati</taxon>
        <taxon>Bacteroidota</taxon>
        <taxon>Flavobacteriia</taxon>
        <taxon>Flavobacteriales</taxon>
        <taxon>Flavobacteriaceae</taxon>
        <taxon>Flavobacterium</taxon>
    </lineage>
</organism>
<dbReference type="InterPro" id="IPR011006">
    <property type="entry name" value="CheY-like_superfamily"/>
</dbReference>
<comment type="caution">
    <text evidence="4">The sequence shown here is derived from an EMBL/GenBank/DDBJ whole genome shotgun (WGS) entry which is preliminary data.</text>
</comment>
<dbReference type="SMART" id="SM00850">
    <property type="entry name" value="LytTR"/>
    <property type="match status" value="1"/>
</dbReference>
<evidence type="ECO:0000313" key="4">
    <source>
        <dbReference type="EMBL" id="NHM05419.1"/>
    </source>
</evidence>
<protein>
    <submittedName>
        <fullName evidence="4">Response regulator transcription factor</fullName>
    </submittedName>
</protein>
<name>A0ABX0IEC6_9FLAO</name>